<proteinExistence type="predicted"/>
<name>A0A0C9TET2_PAXIN</name>
<evidence type="ECO:0000313" key="2">
    <source>
        <dbReference type="EMBL" id="KIJ14100.1"/>
    </source>
</evidence>
<dbReference type="Proteomes" id="UP000053647">
    <property type="component" value="Unassembled WGS sequence"/>
</dbReference>
<dbReference type="HOGENOM" id="CLU_804356_0_0_1"/>
<accession>A0A0C9TET2</accession>
<keyword evidence="3" id="KW-1185">Reference proteome</keyword>
<sequence>MLDENPPPPYDAVVGPVVQALAQPATAAPFNFSPYFISEIQGLVSEGKSLDSRFKDIHDIVSAVAAFEHQEPSLVLSQTMNTLLWNSRHVAGVVLAALKEFNENILDFLSDPNAGAQDRLDELVGMWKVVQEKRHSTIDQKPAFDRLLTDLTAFRRTIHSALAPKIKRQNHIVGKSRDMRPKWGASPPLVMPHSEPSSGLSLVTTCGTVWGACTNFALGIERMAENAVSFSSLNPPPGPEETHPIVQKKPARNRPRPVVDIGQLAILPVRLDSLLRDLRSFADRISIFNTLLNELEREHDIFVVYLKDGQSVTHLGYTSEINRLRKHLPRICHALNAYTRARDS</sequence>
<reference evidence="3" key="2">
    <citation type="submission" date="2015-01" db="EMBL/GenBank/DDBJ databases">
        <title>Evolutionary Origins and Diversification of the Mycorrhizal Mutualists.</title>
        <authorList>
            <consortium name="DOE Joint Genome Institute"/>
            <consortium name="Mycorrhizal Genomics Consortium"/>
            <person name="Kohler A."/>
            <person name="Kuo A."/>
            <person name="Nagy L.G."/>
            <person name="Floudas D."/>
            <person name="Copeland A."/>
            <person name="Barry K.W."/>
            <person name="Cichocki N."/>
            <person name="Veneault-Fourrey C."/>
            <person name="LaButti K."/>
            <person name="Lindquist E.A."/>
            <person name="Lipzen A."/>
            <person name="Lundell T."/>
            <person name="Morin E."/>
            <person name="Murat C."/>
            <person name="Riley R."/>
            <person name="Ohm R."/>
            <person name="Sun H."/>
            <person name="Tunlid A."/>
            <person name="Henrissat B."/>
            <person name="Grigoriev I.V."/>
            <person name="Hibbett D.S."/>
            <person name="Martin F."/>
        </authorList>
    </citation>
    <scope>NUCLEOTIDE SEQUENCE [LARGE SCALE GENOMIC DNA]</scope>
    <source>
        <strain evidence="3">ATCC 200175</strain>
    </source>
</reference>
<dbReference type="EMBL" id="KN819345">
    <property type="protein sequence ID" value="KIJ14100.1"/>
    <property type="molecule type" value="Genomic_DNA"/>
</dbReference>
<gene>
    <name evidence="2" type="ORF">PAXINDRAFT_169935</name>
</gene>
<evidence type="ECO:0000256" key="1">
    <source>
        <dbReference type="SAM" id="MobiDB-lite"/>
    </source>
</evidence>
<dbReference type="AlphaFoldDB" id="A0A0C9TET2"/>
<organism evidence="2 3">
    <name type="scientific">Paxillus involutus ATCC 200175</name>
    <dbReference type="NCBI Taxonomy" id="664439"/>
    <lineage>
        <taxon>Eukaryota</taxon>
        <taxon>Fungi</taxon>
        <taxon>Dikarya</taxon>
        <taxon>Basidiomycota</taxon>
        <taxon>Agaricomycotina</taxon>
        <taxon>Agaricomycetes</taxon>
        <taxon>Agaricomycetidae</taxon>
        <taxon>Boletales</taxon>
        <taxon>Paxilineae</taxon>
        <taxon>Paxillaceae</taxon>
        <taxon>Paxillus</taxon>
    </lineage>
</organism>
<evidence type="ECO:0000313" key="3">
    <source>
        <dbReference type="Proteomes" id="UP000053647"/>
    </source>
</evidence>
<protein>
    <submittedName>
        <fullName evidence="2">Uncharacterized protein</fullName>
    </submittedName>
</protein>
<reference evidence="2 3" key="1">
    <citation type="submission" date="2014-06" db="EMBL/GenBank/DDBJ databases">
        <authorList>
            <consortium name="DOE Joint Genome Institute"/>
            <person name="Kuo A."/>
            <person name="Kohler A."/>
            <person name="Nagy L.G."/>
            <person name="Floudas D."/>
            <person name="Copeland A."/>
            <person name="Barry K.W."/>
            <person name="Cichocki N."/>
            <person name="Veneault-Fourrey C."/>
            <person name="LaButti K."/>
            <person name="Lindquist E.A."/>
            <person name="Lipzen A."/>
            <person name="Lundell T."/>
            <person name="Morin E."/>
            <person name="Murat C."/>
            <person name="Sun H."/>
            <person name="Tunlid A."/>
            <person name="Henrissat B."/>
            <person name="Grigoriev I.V."/>
            <person name="Hibbett D.S."/>
            <person name="Martin F."/>
            <person name="Nordberg H.P."/>
            <person name="Cantor M.N."/>
            <person name="Hua S.X."/>
        </authorList>
    </citation>
    <scope>NUCLEOTIDE SEQUENCE [LARGE SCALE GENOMIC DNA]</scope>
    <source>
        <strain evidence="2 3">ATCC 200175</strain>
    </source>
</reference>
<dbReference type="OrthoDB" id="2915575at2759"/>
<feature type="region of interest" description="Disordered" evidence="1">
    <location>
        <begin position="232"/>
        <end position="253"/>
    </location>
</feature>